<dbReference type="PANTHER" id="PTHR21043:SF0">
    <property type="entry name" value="MITOCHONDRIAL ASSEMBLY OF RIBOSOMAL LARGE SUBUNIT PROTEIN 1"/>
    <property type="match status" value="1"/>
</dbReference>
<evidence type="ECO:0000313" key="4">
    <source>
        <dbReference type="EMBL" id="NTS66196.1"/>
    </source>
</evidence>
<dbReference type="Pfam" id="PF02410">
    <property type="entry name" value="RsfS"/>
    <property type="match status" value="1"/>
</dbReference>
<dbReference type="PANTHER" id="PTHR21043">
    <property type="entry name" value="IOJAP SUPERFAMILY ORTHOLOG"/>
    <property type="match status" value="1"/>
</dbReference>
<dbReference type="SUPFAM" id="SSF81301">
    <property type="entry name" value="Nucleotidyltransferase"/>
    <property type="match status" value="1"/>
</dbReference>
<feature type="region of interest" description="Disordered" evidence="3">
    <location>
        <begin position="128"/>
        <end position="165"/>
    </location>
</feature>
<evidence type="ECO:0000256" key="1">
    <source>
        <dbReference type="ARBA" id="ARBA00010574"/>
    </source>
</evidence>
<sequence>MPATPVPASNLATRSPDPDHVEALHRIVIQSLDDDQAVDTISIPLAGKSSIADYMVIASGRSTRQVASMAAKLAEKVKREIGRSARIEGLPTADWVLIDAGDVIVHLFRPEVRTFYNLERMWSFGDAPAAPAEGSSAAPAQESPAAPATDHAAASAQDAPAPGNA</sequence>
<accession>A0ABX2JKL1</accession>
<reference evidence="4 5" key="1">
    <citation type="submission" date="2020-06" db="EMBL/GenBank/DDBJ databases">
        <title>Sphingomonas hominis sp. nov., a member of the Sphingomonas, isolated from the hair of a 22-year-old girl.</title>
        <authorList>
            <person name="Zhang D.-F."/>
            <person name="Cui X.-W."/>
        </authorList>
    </citation>
    <scope>NUCLEOTIDE SEQUENCE [LARGE SCALE GENOMIC DNA]</scope>
    <source>
        <strain evidence="4 5">HHU CXW</strain>
    </source>
</reference>
<proteinExistence type="inferred from homology"/>
<dbReference type="EMBL" id="JABULH010000006">
    <property type="protein sequence ID" value="NTS66196.1"/>
    <property type="molecule type" value="Genomic_DNA"/>
</dbReference>
<comment type="caution">
    <text evidence="4">The sequence shown here is derived from an EMBL/GenBank/DDBJ whole genome shotgun (WGS) entry which is preliminary data.</text>
</comment>
<comment type="function">
    <text evidence="2">Functions as a ribosomal silencing factor. Interacts with ribosomal protein uL14 (rplN), blocking formation of intersubunit bridge B8. Prevents association of the 30S and 50S ribosomal subunits and the formation of functional ribosomes, thus repressing translation.</text>
</comment>
<evidence type="ECO:0000313" key="5">
    <source>
        <dbReference type="Proteomes" id="UP000621447"/>
    </source>
</evidence>
<keyword evidence="2" id="KW-0678">Repressor</keyword>
<dbReference type="NCBIfam" id="TIGR00090">
    <property type="entry name" value="rsfS_iojap_ybeB"/>
    <property type="match status" value="1"/>
</dbReference>
<dbReference type="Gene3D" id="3.30.460.10">
    <property type="entry name" value="Beta Polymerase, domain 2"/>
    <property type="match status" value="1"/>
</dbReference>
<evidence type="ECO:0000256" key="2">
    <source>
        <dbReference type="HAMAP-Rule" id="MF_01477"/>
    </source>
</evidence>
<gene>
    <name evidence="2 4" type="primary">rsfS</name>
    <name evidence="4" type="ORF">HRV97_13610</name>
</gene>
<dbReference type="InterPro" id="IPR043519">
    <property type="entry name" value="NT_sf"/>
</dbReference>
<dbReference type="Proteomes" id="UP000621447">
    <property type="component" value="Unassembled WGS sequence"/>
</dbReference>
<dbReference type="InterPro" id="IPR004394">
    <property type="entry name" value="Iojap/RsfS/C7orf30"/>
</dbReference>
<comment type="subcellular location">
    <subcellularLocation>
        <location evidence="2">Cytoplasm</location>
    </subcellularLocation>
</comment>
<dbReference type="HAMAP" id="MF_01477">
    <property type="entry name" value="Iojap_RsfS"/>
    <property type="match status" value="1"/>
</dbReference>
<organism evidence="4 5">
    <name type="scientific">Sphingomonas hominis</name>
    <dbReference type="NCBI Taxonomy" id="2741495"/>
    <lineage>
        <taxon>Bacteria</taxon>
        <taxon>Pseudomonadati</taxon>
        <taxon>Pseudomonadota</taxon>
        <taxon>Alphaproteobacteria</taxon>
        <taxon>Sphingomonadales</taxon>
        <taxon>Sphingomonadaceae</taxon>
        <taxon>Sphingomonas</taxon>
    </lineage>
</organism>
<comment type="similarity">
    <text evidence="1 2">Belongs to the Iojap/RsfS family.</text>
</comment>
<keyword evidence="5" id="KW-1185">Reference proteome</keyword>
<comment type="subunit">
    <text evidence="2">Interacts with ribosomal protein uL14 (rplN).</text>
</comment>
<evidence type="ECO:0000256" key="3">
    <source>
        <dbReference type="SAM" id="MobiDB-lite"/>
    </source>
</evidence>
<keyword evidence="2" id="KW-0963">Cytoplasm</keyword>
<name>A0ABX2JKL1_9SPHN</name>
<keyword evidence="2" id="KW-0810">Translation regulation</keyword>
<protein>
    <recommendedName>
        <fullName evidence="2">Ribosomal silencing factor RsfS</fullName>
    </recommendedName>
</protein>